<dbReference type="GO" id="GO:0005524">
    <property type="term" value="F:ATP binding"/>
    <property type="evidence" value="ECO:0007669"/>
    <property type="project" value="InterPro"/>
</dbReference>
<gene>
    <name evidence="4" type="ORF">EUA94_10535</name>
</gene>
<dbReference type="GO" id="GO:0004672">
    <property type="term" value="F:protein kinase activity"/>
    <property type="evidence" value="ECO:0007669"/>
    <property type="project" value="InterPro"/>
</dbReference>
<accession>A0A4Q2T2N1</accession>
<dbReference type="OrthoDB" id="9786339at2"/>
<dbReference type="SUPFAM" id="SSF56112">
    <property type="entry name" value="Protein kinase-like (PK-like)"/>
    <property type="match status" value="1"/>
</dbReference>
<evidence type="ECO:0000313" key="4">
    <source>
        <dbReference type="EMBL" id="RYC11048.1"/>
    </source>
</evidence>
<feature type="region of interest" description="Disordered" evidence="2">
    <location>
        <begin position="284"/>
        <end position="334"/>
    </location>
</feature>
<reference evidence="4 5" key="1">
    <citation type="submission" date="2019-01" db="EMBL/GenBank/DDBJ databases">
        <title>Novel species of Nocardioides.</title>
        <authorList>
            <person name="Liu Q."/>
            <person name="X Y.-H."/>
        </authorList>
    </citation>
    <scope>NUCLEOTIDE SEQUENCE [LARGE SCALE GENOMIC DNA]</scope>
    <source>
        <strain evidence="4 5">HLT2-9</strain>
    </source>
</reference>
<feature type="compositionally biased region" description="Low complexity" evidence="2">
    <location>
        <begin position="485"/>
        <end position="499"/>
    </location>
</feature>
<dbReference type="Gene3D" id="3.30.200.20">
    <property type="entry name" value="Phosphorylase Kinase, domain 1"/>
    <property type="match status" value="1"/>
</dbReference>
<keyword evidence="1" id="KW-0675">Receptor</keyword>
<dbReference type="SUPFAM" id="SSF49785">
    <property type="entry name" value="Galactose-binding domain-like"/>
    <property type="match status" value="1"/>
</dbReference>
<feature type="domain" description="Protein kinase" evidence="3">
    <location>
        <begin position="15"/>
        <end position="366"/>
    </location>
</feature>
<dbReference type="Pfam" id="PF00069">
    <property type="entry name" value="Pkinase"/>
    <property type="match status" value="1"/>
</dbReference>
<dbReference type="EMBL" id="SDWV01000009">
    <property type="protein sequence ID" value="RYC11048.1"/>
    <property type="molecule type" value="Genomic_DNA"/>
</dbReference>
<sequence>MPTSMQAGDVLAERYRLDDLLAENGTGRFWRAHDLVLHRAVSVHLLPADDDRAPAVLEAARGAGPVIDRRLLRVLDAESADGRCYVVNEWGQGDSLDILVAREGPLAPRRAAWLVGEVADTLAEAHAAGLAHGHLVPENVLIDQHGQVRIIGFGVDAALRGLPPGRVGVDEIDLAGLLYCALTGKWAGASESAVPPAPEVHGEVLRPRRVRAGIPRMLDALCDQVLNPQHAPGGASDFTAVGIRDLLHDFIGDLTGTHVPVQGPREPSAPAPTAYPTVTVPVVPVPVADPVDDTPDDVEPEPTPEPAPPVDPPVPLDEPATGAVDLPTQAGMPVFHDDDEVDWLRARAERPEPPPPLEELPPKPLFAPDPPDGEPVRRPRPGSRAATANPDYWPWEVSQDSSRDSSRDSGVRPVGRDTGSWSSGAWSENRWGADDGQDDTGDQVPGRSWIRLAMIVGICVLVMVAAVAAYQLGLPVTTDSDDEPTTSSSPSPTVAEPTPFTDLVADDFDPQGSVPREENPDSVPNVVDGDPATSWSTSTYQQNFGPAGLKTGVGLVIDLGATKGVRQVVVIIDGGETALAAYVTSTAPTGVAGLSPVGTASGTGEVTISLDEAVSGQFVTVWLTLLPQVDDGFRGTIAEVQVLG</sequence>
<keyword evidence="5" id="KW-1185">Reference proteome</keyword>
<dbReference type="SMART" id="SM00220">
    <property type="entry name" value="S_TKc"/>
    <property type="match status" value="1"/>
</dbReference>
<dbReference type="AlphaFoldDB" id="A0A4Q2T2N1"/>
<evidence type="ECO:0000256" key="1">
    <source>
        <dbReference type="ARBA" id="ARBA00023170"/>
    </source>
</evidence>
<dbReference type="Gene3D" id="1.10.510.10">
    <property type="entry name" value="Transferase(Phosphotransferase) domain 1"/>
    <property type="match status" value="1"/>
</dbReference>
<feature type="compositionally biased region" description="Pro residues" evidence="2">
    <location>
        <begin position="353"/>
        <end position="370"/>
    </location>
</feature>
<dbReference type="Gene3D" id="2.60.120.260">
    <property type="entry name" value="Galactose-binding domain-like"/>
    <property type="match status" value="1"/>
</dbReference>
<comment type="caution">
    <text evidence="4">The sequence shown here is derived from an EMBL/GenBank/DDBJ whole genome shotgun (WGS) entry which is preliminary data.</text>
</comment>
<evidence type="ECO:0000256" key="2">
    <source>
        <dbReference type="SAM" id="MobiDB-lite"/>
    </source>
</evidence>
<name>A0A4Q2T2N1_9ACTN</name>
<protein>
    <recommendedName>
        <fullName evidence="3">Protein kinase domain-containing protein</fullName>
    </recommendedName>
</protein>
<dbReference type="CDD" id="cd13973">
    <property type="entry name" value="PK_MviN-like"/>
    <property type="match status" value="1"/>
</dbReference>
<dbReference type="InterPro" id="IPR011009">
    <property type="entry name" value="Kinase-like_dom_sf"/>
</dbReference>
<dbReference type="InterPro" id="IPR008979">
    <property type="entry name" value="Galactose-bd-like_sf"/>
</dbReference>
<evidence type="ECO:0000313" key="5">
    <source>
        <dbReference type="Proteomes" id="UP000291101"/>
    </source>
</evidence>
<dbReference type="PROSITE" id="PS50011">
    <property type="entry name" value="PROTEIN_KINASE_DOM"/>
    <property type="match status" value="1"/>
</dbReference>
<feature type="region of interest" description="Disordered" evidence="2">
    <location>
        <begin position="477"/>
        <end position="527"/>
    </location>
</feature>
<feature type="compositionally biased region" description="Acidic residues" evidence="2">
    <location>
        <begin position="290"/>
        <end position="302"/>
    </location>
</feature>
<feature type="compositionally biased region" description="Basic and acidic residues" evidence="2">
    <location>
        <begin position="401"/>
        <end position="410"/>
    </location>
</feature>
<organism evidence="4 5">
    <name type="scientific">Nocardioides zhouii</name>
    <dbReference type="NCBI Taxonomy" id="1168729"/>
    <lineage>
        <taxon>Bacteria</taxon>
        <taxon>Bacillati</taxon>
        <taxon>Actinomycetota</taxon>
        <taxon>Actinomycetes</taxon>
        <taxon>Propionibacteriales</taxon>
        <taxon>Nocardioidaceae</taxon>
        <taxon>Nocardioides</taxon>
    </lineage>
</organism>
<dbReference type="RefSeq" id="WP_129426841.1">
    <property type="nucleotide sequence ID" value="NZ_SDWV01000009.1"/>
</dbReference>
<feature type="compositionally biased region" description="Pro residues" evidence="2">
    <location>
        <begin position="303"/>
        <end position="316"/>
    </location>
</feature>
<dbReference type="Proteomes" id="UP000291101">
    <property type="component" value="Unassembled WGS sequence"/>
</dbReference>
<feature type="region of interest" description="Disordered" evidence="2">
    <location>
        <begin position="349"/>
        <end position="442"/>
    </location>
</feature>
<proteinExistence type="predicted"/>
<dbReference type="InterPro" id="IPR000719">
    <property type="entry name" value="Prot_kinase_dom"/>
</dbReference>
<evidence type="ECO:0000259" key="3">
    <source>
        <dbReference type="PROSITE" id="PS50011"/>
    </source>
</evidence>